<evidence type="ECO:0000313" key="1">
    <source>
        <dbReference type="EMBL" id="MFC1853931.1"/>
    </source>
</evidence>
<gene>
    <name evidence="1" type="ORF">ACFL27_27420</name>
</gene>
<organism evidence="1 2">
    <name type="scientific">candidate division CSSED10-310 bacterium</name>
    <dbReference type="NCBI Taxonomy" id="2855610"/>
    <lineage>
        <taxon>Bacteria</taxon>
        <taxon>Bacteria division CSSED10-310</taxon>
    </lineage>
</organism>
<evidence type="ECO:0000313" key="2">
    <source>
        <dbReference type="Proteomes" id="UP001594351"/>
    </source>
</evidence>
<keyword evidence="2" id="KW-1185">Reference proteome</keyword>
<dbReference type="Pfam" id="PF07900">
    <property type="entry name" value="DUF1670"/>
    <property type="match status" value="1"/>
</dbReference>
<dbReference type="InterPro" id="IPR012872">
    <property type="entry name" value="DUF1670"/>
</dbReference>
<name>A0ABV6Z656_UNCC1</name>
<dbReference type="EMBL" id="JBHPBY010000651">
    <property type="protein sequence ID" value="MFC1853931.1"/>
    <property type="molecule type" value="Genomic_DNA"/>
</dbReference>
<proteinExistence type="predicted"/>
<protein>
    <submittedName>
        <fullName evidence="1">DUF1670 domain-containing protein</fullName>
    </submittedName>
</protein>
<comment type="caution">
    <text evidence="1">The sequence shown here is derived from an EMBL/GenBank/DDBJ whole genome shotgun (WGS) entry which is preliminary data.</text>
</comment>
<sequence length="81" mass="9380">LEIATKTHHSINAVSSYIDKFKRCVALFNSSFDLNTIAFLVHVSPTLVQEYHTIYSENKPVAHRKQELDEYFKKNSNHQGE</sequence>
<accession>A0ABV6Z656</accession>
<feature type="non-terminal residue" evidence="1">
    <location>
        <position position="1"/>
    </location>
</feature>
<reference evidence="1 2" key="1">
    <citation type="submission" date="2024-09" db="EMBL/GenBank/DDBJ databases">
        <title>Laminarin stimulates single cell rates of sulfate reduction while oxygen inhibits transcriptomic activity in coastal marine sediment.</title>
        <authorList>
            <person name="Lindsay M."/>
            <person name="Orcutt B."/>
            <person name="Emerson D."/>
            <person name="Stepanauskas R."/>
            <person name="D'Angelo T."/>
        </authorList>
    </citation>
    <scope>NUCLEOTIDE SEQUENCE [LARGE SCALE GENOMIC DNA]</scope>
    <source>
        <strain evidence="1">SAG AM-311-K15</strain>
    </source>
</reference>
<dbReference type="Proteomes" id="UP001594351">
    <property type="component" value="Unassembled WGS sequence"/>
</dbReference>